<evidence type="ECO:0000256" key="2">
    <source>
        <dbReference type="ARBA" id="ARBA00022448"/>
    </source>
</evidence>
<evidence type="ECO:0000256" key="9">
    <source>
        <dbReference type="ARBA" id="ARBA00023310"/>
    </source>
</evidence>
<feature type="transmembrane region" description="Helical" evidence="14">
    <location>
        <begin position="6"/>
        <end position="27"/>
    </location>
</feature>
<keyword evidence="9" id="KW-0066">ATP synthesis</keyword>
<dbReference type="RefSeq" id="WP_092214282.1">
    <property type="nucleotide sequence ID" value="NZ_FMUX01000022.1"/>
</dbReference>
<comment type="similarity">
    <text evidence="1 13">Belongs to the ATPase B chain family.</text>
</comment>
<evidence type="ECO:0000256" key="12">
    <source>
        <dbReference type="ARBA" id="ARBA00037847"/>
    </source>
</evidence>
<organism evidence="15 16">
    <name type="scientific">Desulfoluna spongiiphila</name>
    <dbReference type="NCBI Taxonomy" id="419481"/>
    <lineage>
        <taxon>Bacteria</taxon>
        <taxon>Pseudomonadati</taxon>
        <taxon>Thermodesulfobacteriota</taxon>
        <taxon>Desulfobacteria</taxon>
        <taxon>Desulfobacterales</taxon>
        <taxon>Desulfolunaceae</taxon>
        <taxon>Desulfoluna</taxon>
    </lineage>
</organism>
<dbReference type="AlphaFoldDB" id="A0A1G5ITY0"/>
<dbReference type="Proteomes" id="UP000198870">
    <property type="component" value="Unassembled WGS sequence"/>
</dbReference>
<evidence type="ECO:0000256" key="4">
    <source>
        <dbReference type="ARBA" id="ARBA00022692"/>
    </source>
</evidence>
<evidence type="ECO:0000313" key="15">
    <source>
        <dbReference type="EMBL" id="SCY79535.1"/>
    </source>
</evidence>
<proteinExistence type="inferred from homology"/>
<dbReference type="InterPro" id="IPR050059">
    <property type="entry name" value="ATP_synthase_B_chain"/>
</dbReference>
<keyword evidence="7 13" id="KW-0406">Ion transport</keyword>
<dbReference type="GO" id="GO:0045259">
    <property type="term" value="C:proton-transporting ATP synthase complex"/>
    <property type="evidence" value="ECO:0007669"/>
    <property type="project" value="UniProtKB-KW"/>
</dbReference>
<evidence type="ECO:0000256" key="1">
    <source>
        <dbReference type="ARBA" id="ARBA00005513"/>
    </source>
</evidence>
<evidence type="ECO:0000256" key="8">
    <source>
        <dbReference type="ARBA" id="ARBA00023136"/>
    </source>
</evidence>
<comment type="subcellular location">
    <subcellularLocation>
        <location evidence="12">Endomembrane system</location>
        <topology evidence="12">Single-pass membrane protein</topology>
    </subcellularLocation>
</comment>
<keyword evidence="16" id="KW-1185">Reference proteome</keyword>
<keyword evidence="8 14" id="KW-0472">Membrane</keyword>
<accession>A0A1G5ITY0</accession>
<keyword evidence="6 14" id="KW-1133">Transmembrane helix</keyword>
<name>A0A1G5ITY0_9BACT</name>
<evidence type="ECO:0000256" key="13">
    <source>
        <dbReference type="RuleBase" id="RU003848"/>
    </source>
</evidence>
<evidence type="ECO:0000256" key="11">
    <source>
        <dbReference type="ARBA" id="ARBA00025614"/>
    </source>
</evidence>
<dbReference type="GO" id="GO:0046961">
    <property type="term" value="F:proton-transporting ATPase activity, rotational mechanism"/>
    <property type="evidence" value="ECO:0007669"/>
    <property type="project" value="TreeGrafter"/>
</dbReference>
<evidence type="ECO:0000256" key="3">
    <source>
        <dbReference type="ARBA" id="ARBA00022547"/>
    </source>
</evidence>
<keyword evidence="5 13" id="KW-0375">Hydrogen ion transport</keyword>
<keyword evidence="2 13" id="KW-0813">Transport</keyword>
<sequence>MVSVDYSLLVQIVNFILLILILNIVLYKPIRGVLAKRREAIDGLNHSIDASSVGVREKEETFAAGIKEGRTKGVELKDAIIDEASQEERRIIGEITGRAQDDLAAVRVKISQEMVAVRESLQGEVDDFAKAIGEKILGRAL</sequence>
<dbReference type="Pfam" id="PF00430">
    <property type="entry name" value="ATP-synt_B"/>
    <property type="match status" value="1"/>
</dbReference>
<dbReference type="InterPro" id="IPR002146">
    <property type="entry name" value="ATP_synth_b/b'su_bac/chlpt"/>
</dbReference>
<dbReference type="OrthoDB" id="9794968at2"/>
<gene>
    <name evidence="15" type="ORF">SAMN05216233_12214</name>
</gene>
<evidence type="ECO:0000256" key="14">
    <source>
        <dbReference type="SAM" id="Phobius"/>
    </source>
</evidence>
<reference evidence="15 16" key="1">
    <citation type="submission" date="2016-10" db="EMBL/GenBank/DDBJ databases">
        <authorList>
            <person name="de Groot N.N."/>
        </authorList>
    </citation>
    <scope>NUCLEOTIDE SEQUENCE [LARGE SCALE GENOMIC DNA]</scope>
    <source>
        <strain evidence="15 16">AA1</strain>
    </source>
</reference>
<keyword evidence="3 13" id="KW-0138">CF(0)</keyword>
<protein>
    <submittedName>
        <fullName evidence="15">F-type H+-transporting ATPase subunit b</fullName>
    </submittedName>
</protein>
<evidence type="ECO:0000256" key="5">
    <source>
        <dbReference type="ARBA" id="ARBA00022781"/>
    </source>
</evidence>
<dbReference type="STRING" id="419481.SAMN05216233_12214"/>
<dbReference type="PANTHER" id="PTHR33445">
    <property type="entry name" value="ATP SYNTHASE SUBUNIT B', CHLOROPLASTIC"/>
    <property type="match status" value="1"/>
</dbReference>
<evidence type="ECO:0000256" key="7">
    <source>
        <dbReference type="ARBA" id="ARBA00023065"/>
    </source>
</evidence>
<evidence type="ECO:0000256" key="6">
    <source>
        <dbReference type="ARBA" id="ARBA00022989"/>
    </source>
</evidence>
<dbReference type="GO" id="GO:0012505">
    <property type="term" value="C:endomembrane system"/>
    <property type="evidence" value="ECO:0007669"/>
    <property type="project" value="UniProtKB-SubCell"/>
</dbReference>
<comment type="function">
    <text evidence="11">Component of the F(0) channel, it forms part of the peripheral stalk, linking F(1) to F(0). The b'-subunit is a diverged and duplicated form of b found in plants and photosynthetic bacteria.</text>
</comment>
<dbReference type="GO" id="GO:0015986">
    <property type="term" value="P:proton motive force-driven ATP synthesis"/>
    <property type="evidence" value="ECO:0007669"/>
    <property type="project" value="InterPro"/>
</dbReference>
<dbReference type="EMBL" id="FMUX01000022">
    <property type="protein sequence ID" value="SCY79535.1"/>
    <property type="molecule type" value="Genomic_DNA"/>
</dbReference>
<keyword evidence="4 13" id="KW-0812">Transmembrane</keyword>
<evidence type="ECO:0000256" key="10">
    <source>
        <dbReference type="ARBA" id="ARBA00025198"/>
    </source>
</evidence>
<evidence type="ECO:0000313" key="16">
    <source>
        <dbReference type="Proteomes" id="UP000198870"/>
    </source>
</evidence>
<comment type="function">
    <text evidence="10">F(1)F(0) ATP synthase produces ATP from ADP in the presence of a proton or sodium gradient. F-type ATPases consist of two structural domains, F(1) containing the extramembraneous catalytic core and F(0) containing the membrane proton channel, linked together by a central stalk and a peripheral stalk. During catalysis, ATP synthesis in the catalytic domain of F(1) is coupled via a rotary mechanism of the central stalk subunits to proton translocation.</text>
</comment>
<dbReference type="PANTHER" id="PTHR33445:SF2">
    <property type="entry name" value="ATP SYNTHASE SUBUNIT B', CHLOROPLASTIC"/>
    <property type="match status" value="1"/>
</dbReference>